<dbReference type="InterPro" id="IPR032567">
    <property type="entry name" value="RTL1-rel"/>
</dbReference>
<dbReference type="PaxDb" id="3635-A0A1U8KC70"/>
<name>A0A1U8KC70_GOSHI</name>
<dbReference type="RefSeq" id="XP_016700077.1">
    <property type="nucleotide sequence ID" value="XM_016844588.1"/>
</dbReference>
<dbReference type="KEGG" id="ghi:107915428"/>
<keyword evidence="2" id="KW-1185">Reference proteome</keyword>
<evidence type="ECO:0000256" key="1">
    <source>
        <dbReference type="SAM" id="MobiDB-lite"/>
    </source>
</evidence>
<dbReference type="InterPro" id="IPR021109">
    <property type="entry name" value="Peptidase_aspartic_dom_sf"/>
</dbReference>
<dbReference type="PANTHER" id="PTHR15503">
    <property type="entry name" value="LDOC1 RELATED"/>
    <property type="match status" value="1"/>
</dbReference>
<dbReference type="Proteomes" id="UP000818029">
    <property type="component" value="Chromosome D10"/>
</dbReference>
<reference evidence="2" key="1">
    <citation type="journal article" date="2020" name="Nat. Genet.">
        <title>Genomic diversifications of five Gossypium allopolyploid species and their impact on cotton improvement.</title>
        <authorList>
            <person name="Chen Z.J."/>
            <person name="Sreedasyam A."/>
            <person name="Ando A."/>
            <person name="Song Q."/>
            <person name="De Santiago L.M."/>
            <person name="Hulse-Kemp A.M."/>
            <person name="Ding M."/>
            <person name="Ye W."/>
            <person name="Kirkbride R.C."/>
            <person name="Jenkins J."/>
            <person name="Plott C."/>
            <person name="Lovell J."/>
            <person name="Lin Y.M."/>
            <person name="Vaughn R."/>
            <person name="Liu B."/>
            <person name="Simpson S."/>
            <person name="Scheffler B.E."/>
            <person name="Wen L."/>
            <person name="Saski C.A."/>
            <person name="Grover C.E."/>
            <person name="Hu G."/>
            <person name="Conover J.L."/>
            <person name="Carlson J.W."/>
            <person name="Shu S."/>
            <person name="Boston L.B."/>
            <person name="Williams M."/>
            <person name="Peterson D.G."/>
            <person name="McGee K."/>
            <person name="Jones D.C."/>
            <person name="Wendel J.F."/>
            <person name="Stelly D.M."/>
            <person name="Grimwood J."/>
            <person name="Schmutz J."/>
        </authorList>
    </citation>
    <scope>NUCLEOTIDE SEQUENCE [LARGE SCALE GENOMIC DNA]</scope>
    <source>
        <strain evidence="2">cv. TM-1</strain>
    </source>
</reference>
<evidence type="ECO:0000313" key="3">
    <source>
        <dbReference type="RefSeq" id="XP_016700077.1"/>
    </source>
</evidence>
<dbReference type="Pfam" id="PF08284">
    <property type="entry name" value="RVP_2"/>
    <property type="match status" value="1"/>
</dbReference>
<protein>
    <recommendedName>
        <fullName evidence="4">Gag-Pol polyprotein</fullName>
    </recommendedName>
</protein>
<dbReference type="PANTHER" id="PTHR15503:SF45">
    <property type="entry name" value="RNA-DIRECTED DNA POLYMERASE HOMOLOG"/>
    <property type="match status" value="1"/>
</dbReference>
<dbReference type="AlphaFoldDB" id="A0A1U8KC70"/>
<dbReference type="Gene3D" id="2.40.70.10">
    <property type="entry name" value="Acid Proteases"/>
    <property type="match status" value="1"/>
</dbReference>
<feature type="region of interest" description="Disordered" evidence="1">
    <location>
        <begin position="133"/>
        <end position="167"/>
    </location>
</feature>
<gene>
    <name evidence="3" type="primary">LOC107915428</name>
</gene>
<reference evidence="3" key="2">
    <citation type="submission" date="2025-08" db="UniProtKB">
        <authorList>
            <consortium name="RefSeq"/>
        </authorList>
    </citation>
    <scope>IDENTIFICATION</scope>
</reference>
<dbReference type="CDD" id="cd00303">
    <property type="entry name" value="retropepsin_like"/>
    <property type="match status" value="1"/>
</dbReference>
<proteinExistence type="predicted"/>
<accession>A0A1U8KC70</accession>
<dbReference type="GeneID" id="107915428"/>
<evidence type="ECO:0000313" key="2">
    <source>
        <dbReference type="Proteomes" id="UP000818029"/>
    </source>
</evidence>
<sequence length="294" mass="33180">MVATEYDRYVRFEDGLRDNLRVLIALQRERDFAALVDNAKITEEVKRAERQNSERSRNKMDFEPLSSVQRHKKKARVDGSIRVGARIAATGQSLCTNCGRRHQGECWKRIGACLWCGSLEHRIRDCSRRSDQMKASGMGISPPRVVKQPPRGCGQRAPGRGANQTEARQPTLVYGARCREDGDAPDVITGSTHSYVACSVTKNFGILVENTSSEMTVLSPLGQSIRVNKLFRYVPLEVQGVIFLNDVMELSFREFDLILGIDWLVKHQMILDCATKRVVLRTEEDNEVVVIGER</sequence>
<organism evidence="2 3">
    <name type="scientific">Gossypium hirsutum</name>
    <name type="common">Upland cotton</name>
    <name type="synonym">Gossypium mexicanum</name>
    <dbReference type="NCBI Taxonomy" id="3635"/>
    <lineage>
        <taxon>Eukaryota</taxon>
        <taxon>Viridiplantae</taxon>
        <taxon>Streptophyta</taxon>
        <taxon>Embryophyta</taxon>
        <taxon>Tracheophyta</taxon>
        <taxon>Spermatophyta</taxon>
        <taxon>Magnoliopsida</taxon>
        <taxon>eudicotyledons</taxon>
        <taxon>Gunneridae</taxon>
        <taxon>Pentapetalae</taxon>
        <taxon>rosids</taxon>
        <taxon>malvids</taxon>
        <taxon>Malvales</taxon>
        <taxon>Malvaceae</taxon>
        <taxon>Malvoideae</taxon>
        <taxon>Gossypium</taxon>
    </lineage>
</organism>
<dbReference type="SUPFAM" id="SSF50630">
    <property type="entry name" value="Acid proteases"/>
    <property type="match status" value="1"/>
</dbReference>
<evidence type="ECO:0008006" key="4">
    <source>
        <dbReference type="Google" id="ProtNLM"/>
    </source>
</evidence>